<evidence type="ECO:0000256" key="2">
    <source>
        <dbReference type="ARBA" id="ARBA00022692"/>
    </source>
</evidence>
<dbReference type="OrthoDB" id="5705501at2"/>
<dbReference type="SUPFAM" id="SSF50182">
    <property type="entry name" value="Sm-like ribonucleoproteins"/>
    <property type="match status" value="1"/>
</dbReference>
<dbReference type="STRING" id="241145.SAMN05660776_0273"/>
<protein>
    <submittedName>
        <fullName evidence="7">Mechanosensitive ion channel</fullName>
    </submittedName>
</protein>
<feature type="domain" description="Mechanosensitive ion channel MscS" evidence="6">
    <location>
        <begin position="98"/>
        <end position="163"/>
    </location>
</feature>
<accession>A0A1T5A7P1</accession>
<sequence>MYEVFSTYKTEISYTVATIFVLLIVQFLLKKAAHRVGKRSEINFTRTKLMFKYINILILLIAVFLLSISWGMGFAELSLIFSSVFAVLGVALFAIWSILSNITSGIILFFSFPYKIGDKIKIHDKDLPIEAIIEDIKAFHLHLRTLEGELITYPNNLILQKAVSLVEKDVYLDEGKSSL</sequence>
<dbReference type="RefSeq" id="WP_079718905.1">
    <property type="nucleotide sequence ID" value="NZ_FUYY01000001.1"/>
</dbReference>
<evidence type="ECO:0000313" key="8">
    <source>
        <dbReference type="Proteomes" id="UP000190230"/>
    </source>
</evidence>
<evidence type="ECO:0000256" key="3">
    <source>
        <dbReference type="ARBA" id="ARBA00022989"/>
    </source>
</evidence>
<dbReference type="EMBL" id="FUYY01000001">
    <property type="protein sequence ID" value="SKB30936.1"/>
    <property type="molecule type" value="Genomic_DNA"/>
</dbReference>
<dbReference type="Gene3D" id="1.10.287.1260">
    <property type="match status" value="1"/>
</dbReference>
<evidence type="ECO:0000256" key="4">
    <source>
        <dbReference type="ARBA" id="ARBA00023136"/>
    </source>
</evidence>
<dbReference type="GO" id="GO:0016020">
    <property type="term" value="C:membrane"/>
    <property type="evidence" value="ECO:0007669"/>
    <property type="project" value="UniProtKB-SubCell"/>
</dbReference>
<gene>
    <name evidence="7" type="ORF">SAMN05660776_0273</name>
</gene>
<comment type="subcellular location">
    <subcellularLocation>
        <location evidence="1">Membrane</location>
    </subcellularLocation>
</comment>
<dbReference type="Pfam" id="PF00924">
    <property type="entry name" value="MS_channel_2nd"/>
    <property type="match status" value="1"/>
</dbReference>
<dbReference type="AlphaFoldDB" id="A0A1T5A7P1"/>
<keyword evidence="4 5" id="KW-0472">Membrane</keyword>
<proteinExistence type="predicted"/>
<evidence type="ECO:0000259" key="6">
    <source>
        <dbReference type="Pfam" id="PF00924"/>
    </source>
</evidence>
<feature type="transmembrane region" description="Helical" evidence="5">
    <location>
        <begin position="12"/>
        <end position="29"/>
    </location>
</feature>
<reference evidence="8" key="1">
    <citation type="submission" date="2017-02" db="EMBL/GenBank/DDBJ databases">
        <authorList>
            <person name="Varghese N."/>
            <person name="Submissions S."/>
        </authorList>
    </citation>
    <scope>NUCLEOTIDE SEQUENCE [LARGE SCALE GENOMIC DNA]</scope>
    <source>
        <strain evidence="8">DSM 23405</strain>
    </source>
</reference>
<evidence type="ECO:0000313" key="7">
    <source>
        <dbReference type="EMBL" id="SKB30936.1"/>
    </source>
</evidence>
<dbReference type="Gene3D" id="2.30.30.60">
    <property type="match status" value="1"/>
</dbReference>
<dbReference type="GO" id="GO:0008381">
    <property type="term" value="F:mechanosensitive monoatomic ion channel activity"/>
    <property type="evidence" value="ECO:0007669"/>
    <property type="project" value="InterPro"/>
</dbReference>
<dbReference type="PANTHER" id="PTHR30221:SF8">
    <property type="entry name" value="SMALL-CONDUCTANCE MECHANOSENSITIVE CHANNEL"/>
    <property type="match status" value="1"/>
</dbReference>
<keyword evidence="8" id="KW-1185">Reference proteome</keyword>
<dbReference type="PANTHER" id="PTHR30221">
    <property type="entry name" value="SMALL-CONDUCTANCE MECHANOSENSITIVE CHANNEL"/>
    <property type="match status" value="1"/>
</dbReference>
<dbReference type="InterPro" id="IPR023408">
    <property type="entry name" value="MscS_beta-dom_sf"/>
</dbReference>
<name>A0A1T5A7P1_9FLAO</name>
<organism evidence="7 8">
    <name type="scientific">Salegentibacter holothuriorum</name>
    <dbReference type="NCBI Taxonomy" id="241145"/>
    <lineage>
        <taxon>Bacteria</taxon>
        <taxon>Pseudomonadati</taxon>
        <taxon>Bacteroidota</taxon>
        <taxon>Flavobacteriia</taxon>
        <taxon>Flavobacteriales</taxon>
        <taxon>Flavobacteriaceae</taxon>
        <taxon>Salegentibacter</taxon>
    </lineage>
</organism>
<dbReference type="InterPro" id="IPR045275">
    <property type="entry name" value="MscS_archaea/bacteria_type"/>
</dbReference>
<dbReference type="Proteomes" id="UP000190230">
    <property type="component" value="Unassembled WGS sequence"/>
</dbReference>
<keyword evidence="3 5" id="KW-1133">Transmembrane helix</keyword>
<feature type="transmembrane region" description="Helical" evidence="5">
    <location>
        <begin position="50"/>
        <end position="73"/>
    </location>
</feature>
<dbReference type="InterPro" id="IPR006685">
    <property type="entry name" value="MscS_channel_2nd"/>
</dbReference>
<dbReference type="InterPro" id="IPR010920">
    <property type="entry name" value="LSM_dom_sf"/>
</dbReference>
<keyword evidence="2 5" id="KW-0812">Transmembrane</keyword>
<evidence type="ECO:0000256" key="5">
    <source>
        <dbReference type="SAM" id="Phobius"/>
    </source>
</evidence>
<feature type="transmembrane region" description="Helical" evidence="5">
    <location>
        <begin position="79"/>
        <end position="112"/>
    </location>
</feature>
<evidence type="ECO:0000256" key="1">
    <source>
        <dbReference type="ARBA" id="ARBA00004370"/>
    </source>
</evidence>